<protein>
    <recommendedName>
        <fullName evidence="3">Pentatricopeptide repeat-containing protein</fullName>
    </recommendedName>
</protein>
<comment type="caution">
    <text evidence="2">The sequence shown here is derived from an EMBL/GenBank/DDBJ whole genome shotgun (WGS) entry which is preliminary data.</text>
</comment>
<keyword evidence="1" id="KW-1133">Transmembrane helix</keyword>
<dbReference type="EMBL" id="QGKY02000089">
    <property type="protein sequence ID" value="KAF2614442.1"/>
    <property type="molecule type" value="Genomic_DNA"/>
</dbReference>
<keyword evidence="1" id="KW-0812">Transmembrane</keyword>
<sequence>MSHLHSVQFFLGEKMKIRNLVMERIENCLNVVYLILAMSFGSFSTIPLVLELVMVLDFGNESMWISGCHKKSFSCSNAMAASYMQNGFHVEAIKLFYQMKVAGIEVYNRLVNEVKDH</sequence>
<gene>
    <name evidence="2" type="ORF">F2Q70_00012214</name>
</gene>
<proteinExistence type="predicted"/>
<dbReference type="AlphaFoldDB" id="A0A8S9M668"/>
<evidence type="ECO:0000256" key="1">
    <source>
        <dbReference type="SAM" id="Phobius"/>
    </source>
</evidence>
<name>A0A8S9M668_BRACR</name>
<keyword evidence="1" id="KW-0472">Membrane</keyword>
<evidence type="ECO:0008006" key="3">
    <source>
        <dbReference type="Google" id="ProtNLM"/>
    </source>
</evidence>
<accession>A0A8S9M668</accession>
<reference evidence="2" key="1">
    <citation type="submission" date="2019-12" db="EMBL/GenBank/DDBJ databases">
        <title>Genome sequencing and annotation of Brassica cretica.</title>
        <authorList>
            <person name="Studholme D.J."/>
            <person name="Sarris P.F."/>
        </authorList>
    </citation>
    <scope>NUCLEOTIDE SEQUENCE</scope>
    <source>
        <strain evidence="2">PFS-102/07</strain>
        <tissue evidence="2">Leaf</tissue>
    </source>
</reference>
<evidence type="ECO:0000313" key="2">
    <source>
        <dbReference type="EMBL" id="KAF2614442.1"/>
    </source>
</evidence>
<organism evidence="2">
    <name type="scientific">Brassica cretica</name>
    <name type="common">Mustard</name>
    <dbReference type="NCBI Taxonomy" id="69181"/>
    <lineage>
        <taxon>Eukaryota</taxon>
        <taxon>Viridiplantae</taxon>
        <taxon>Streptophyta</taxon>
        <taxon>Embryophyta</taxon>
        <taxon>Tracheophyta</taxon>
        <taxon>Spermatophyta</taxon>
        <taxon>Magnoliopsida</taxon>
        <taxon>eudicotyledons</taxon>
        <taxon>Gunneridae</taxon>
        <taxon>Pentapetalae</taxon>
        <taxon>rosids</taxon>
        <taxon>malvids</taxon>
        <taxon>Brassicales</taxon>
        <taxon>Brassicaceae</taxon>
        <taxon>Brassiceae</taxon>
        <taxon>Brassica</taxon>
    </lineage>
</organism>
<feature type="transmembrane region" description="Helical" evidence="1">
    <location>
        <begin position="31"/>
        <end position="56"/>
    </location>
</feature>